<keyword evidence="1" id="KW-0233">DNA recombination</keyword>
<evidence type="ECO:0000259" key="2">
    <source>
        <dbReference type="Pfam" id="PF05970"/>
    </source>
</evidence>
<dbReference type="InterPro" id="IPR010285">
    <property type="entry name" value="DNA_helicase_pif1-like_DEAD"/>
</dbReference>
<keyword evidence="1" id="KW-0347">Helicase</keyword>
<name>A0A8D8ZUH9_9HEMI</name>
<proteinExistence type="inferred from homology"/>
<comment type="cofactor">
    <cofactor evidence="1">
        <name>Mg(2+)</name>
        <dbReference type="ChEBI" id="CHEBI:18420"/>
    </cofactor>
</comment>
<keyword evidence="1" id="KW-0547">Nucleotide-binding</keyword>
<feature type="domain" description="DNA helicase Pif1-like DEAD-box helicase" evidence="2">
    <location>
        <begin position="1"/>
        <end position="90"/>
    </location>
</feature>
<dbReference type="PANTHER" id="PTHR10492">
    <property type="match status" value="1"/>
</dbReference>
<organism evidence="3">
    <name type="scientific">Cacopsylla melanoneura</name>
    <dbReference type="NCBI Taxonomy" id="428564"/>
    <lineage>
        <taxon>Eukaryota</taxon>
        <taxon>Metazoa</taxon>
        <taxon>Ecdysozoa</taxon>
        <taxon>Arthropoda</taxon>
        <taxon>Hexapoda</taxon>
        <taxon>Insecta</taxon>
        <taxon>Pterygota</taxon>
        <taxon>Neoptera</taxon>
        <taxon>Paraneoptera</taxon>
        <taxon>Hemiptera</taxon>
        <taxon>Sternorrhyncha</taxon>
        <taxon>Psylloidea</taxon>
        <taxon>Psyllidae</taxon>
        <taxon>Psyllinae</taxon>
        <taxon>Cacopsylla</taxon>
    </lineage>
</organism>
<dbReference type="Gene3D" id="3.40.50.300">
    <property type="entry name" value="P-loop containing nucleotide triphosphate hydrolases"/>
    <property type="match status" value="1"/>
</dbReference>
<keyword evidence="1" id="KW-0378">Hydrolase</keyword>
<keyword evidence="1" id="KW-0234">DNA repair</keyword>
<dbReference type="PANTHER" id="PTHR10492:SF90">
    <property type="entry name" value="ATP-DEPENDENT DNA HELICASE"/>
    <property type="match status" value="1"/>
</dbReference>
<evidence type="ECO:0000256" key="1">
    <source>
        <dbReference type="RuleBase" id="RU363044"/>
    </source>
</evidence>
<accession>A0A8D8ZUH9</accession>
<keyword evidence="1" id="KW-0227">DNA damage</keyword>
<keyword evidence="1" id="KW-0067">ATP-binding</keyword>
<dbReference type="GO" id="GO:0005524">
    <property type="term" value="F:ATP binding"/>
    <property type="evidence" value="ECO:0007669"/>
    <property type="project" value="UniProtKB-KW"/>
</dbReference>
<reference evidence="3" key="1">
    <citation type="submission" date="2021-05" db="EMBL/GenBank/DDBJ databases">
        <authorList>
            <person name="Alioto T."/>
            <person name="Alioto T."/>
            <person name="Gomez Garrido J."/>
        </authorList>
    </citation>
    <scope>NUCLEOTIDE SEQUENCE</scope>
</reference>
<protein>
    <recommendedName>
        <fullName evidence="1">ATP-dependent DNA helicase</fullName>
        <ecNumber evidence="1">5.6.2.3</ecNumber>
    </recommendedName>
</protein>
<dbReference type="GO" id="GO:0043139">
    <property type="term" value="F:5'-3' DNA helicase activity"/>
    <property type="evidence" value="ECO:0007669"/>
    <property type="project" value="UniProtKB-EC"/>
</dbReference>
<dbReference type="AlphaFoldDB" id="A0A8D8ZUH9"/>
<dbReference type="EMBL" id="HBUF01532191">
    <property type="protein sequence ID" value="CAG6752121.1"/>
    <property type="molecule type" value="Transcribed_RNA"/>
</dbReference>
<comment type="similarity">
    <text evidence="1">Belongs to the helicase family.</text>
</comment>
<comment type="catalytic activity">
    <reaction evidence="1">
        <text>ATP + H2O = ADP + phosphate + H(+)</text>
        <dbReference type="Rhea" id="RHEA:13065"/>
        <dbReference type="ChEBI" id="CHEBI:15377"/>
        <dbReference type="ChEBI" id="CHEBI:15378"/>
        <dbReference type="ChEBI" id="CHEBI:30616"/>
        <dbReference type="ChEBI" id="CHEBI:43474"/>
        <dbReference type="ChEBI" id="CHEBI:456216"/>
        <dbReference type="EC" id="5.6.2.3"/>
    </reaction>
</comment>
<sequence length="99" mass="11140">MCNIKRGGVEGRLLQECVFVVWDECTMSNKSAFEALDRTLQDLRGNSRLMGGMTVLLSGDFRQTLPVVPRGTRADEIKACLKKSYLWPNAYVNLATQKK</sequence>
<dbReference type="Pfam" id="PF05970">
    <property type="entry name" value="PIF1"/>
    <property type="match status" value="1"/>
</dbReference>
<dbReference type="InterPro" id="IPR027417">
    <property type="entry name" value="P-loop_NTPase"/>
</dbReference>
<dbReference type="EC" id="5.6.2.3" evidence="1"/>
<dbReference type="GO" id="GO:0006310">
    <property type="term" value="P:DNA recombination"/>
    <property type="evidence" value="ECO:0007669"/>
    <property type="project" value="UniProtKB-KW"/>
</dbReference>
<dbReference type="GO" id="GO:0000723">
    <property type="term" value="P:telomere maintenance"/>
    <property type="evidence" value="ECO:0007669"/>
    <property type="project" value="InterPro"/>
</dbReference>
<evidence type="ECO:0000313" key="3">
    <source>
        <dbReference type="EMBL" id="CAG6752121.1"/>
    </source>
</evidence>
<dbReference type="GO" id="GO:0006281">
    <property type="term" value="P:DNA repair"/>
    <property type="evidence" value="ECO:0007669"/>
    <property type="project" value="UniProtKB-KW"/>
</dbReference>
<dbReference type="GO" id="GO:0016787">
    <property type="term" value="F:hydrolase activity"/>
    <property type="evidence" value="ECO:0007669"/>
    <property type="project" value="UniProtKB-KW"/>
</dbReference>